<evidence type="ECO:0000256" key="1">
    <source>
        <dbReference type="SAM" id="MobiDB-lite"/>
    </source>
</evidence>
<gene>
    <name evidence="2" type="ORF">E3N88_18041</name>
</gene>
<dbReference type="Proteomes" id="UP000326396">
    <property type="component" value="Linkage Group LG17"/>
</dbReference>
<comment type="caution">
    <text evidence="2">The sequence shown here is derived from an EMBL/GenBank/DDBJ whole genome shotgun (WGS) entry which is preliminary data.</text>
</comment>
<evidence type="ECO:0000313" key="3">
    <source>
        <dbReference type="Proteomes" id="UP000326396"/>
    </source>
</evidence>
<keyword evidence="3" id="KW-1185">Reference proteome</keyword>
<proteinExistence type="predicted"/>
<accession>A0A5N6NVS7</accession>
<sequence>MELKPKEGRRHVLQFPGPPLARIWHASTLTAASSFSGELHTSSHHYRITPLTTTDPDPAPPSPDPRLWSLPWPQKVLVVDSSHP</sequence>
<organism evidence="2 3">
    <name type="scientific">Mikania micrantha</name>
    <name type="common">bitter vine</name>
    <dbReference type="NCBI Taxonomy" id="192012"/>
    <lineage>
        <taxon>Eukaryota</taxon>
        <taxon>Viridiplantae</taxon>
        <taxon>Streptophyta</taxon>
        <taxon>Embryophyta</taxon>
        <taxon>Tracheophyta</taxon>
        <taxon>Spermatophyta</taxon>
        <taxon>Magnoliopsida</taxon>
        <taxon>eudicotyledons</taxon>
        <taxon>Gunneridae</taxon>
        <taxon>Pentapetalae</taxon>
        <taxon>asterids</taxon>
        <taxon>campanulids</taxon>
        <taxon>Asterales</taxon>
        <taxon>Asteraceae</taxon>
        <taxon>Asteroideae</taxon>
        <taxon>Heliantheae alliance</taxon>
        <taxon>Eupatorieae</taxon>
        <taxon>Mikania</taxon>
    </lineage>
</organism>
<reference evidence="2 3" key="1">
    <citation type="submission" date="2019-05" db="EMBL/GenBank/DDBJ databases">
        <title>Mikania micrantha, genome provides insights into the molecular mechanism of rapid growth.</title>
        <authorList>
            <person name="Liu B."/>
        </authorList>
    </citation>
    <scope>NUCLEOTIDE SEQUENCE [LARGE SCALE GENOMIC DNA]</scope>
    <source>
        <strain evidence="2">NLD-2019</strain>
        <tissue evidence="2">Leaf</tissue>
    </source>
</reference>
<dbReference type="EMBL" id="SZYD01000009">
    <property type="protein sequence ID" value="KAD5318095.1"/>
    <property type="molecule type" value="Genomic_DNA"/>
</dbReference>
<evidence type="ECO:0000313" key="2">
    <source>
        <dbReference type="EMBL" id="KAD5318095.1"/>
    </source>
</evidence>
<name>A0A5N6NVS7_9ASTR</name>
<dbReference type="AlphaFoldDB" id="A0A5N6NVS7"/>
<feature type="region of interest" description="Disordered" evidence="1">
    <location>
        <begin position="46"/>
        <end position="67"/>
    </location>
</feature>
<protein>
    <submittedName>
        <fullName evidence="2">Uncharacterized protein</fullName>
    </submittedName>
</protein>